<evidence type="ECO:0000256" key="3">
    <source>
        <dbReference type="RuleBase" id="RU361235"/>
    </source>
</evidence>
<keyword evidence="2 3" id="KW-0378">Hydrolase</keyword>
<dbReference type="GO" id="GO:0052689">
    <property type="term" value="F:carboxylic ester hydrolase activity"/>
    <property type="evidence" value="ECO:0007669"/>
    <property type="project" value="TreeGrafter"/>
</dbReference>
<dbReference type="Gene3D" id="3.40.50.1820">
    <property type="entry name" value="alpha/beta hydrolase"/>
    <property type="match status" value="2"/>
</dbReference>
<protein>
    <recommendedName>
        <fullName evidence="3">Carboxylic ester hydrolase</fullName>
        <ecNumber evidence="3">3.1.1.-</ecNumber>
    </recommendedName>
</protein>
<dbReference type="AlphaFoldDB" id="W9CFB2"/>
<dbReference type="InterPro" id="IPR029058">
    <property type="entry name" value="AB_hydrolase_fold"/>
</dbReference>
<dbReference type="Proteomes" id="UP000019487">
    <property type="component" value="Unassembled WGS sequence"/>
</dbReference>
<evidence type="ECO:0000313" key="7">
    <source>
        <dbReference type="Proteomes" id="UP000019487"/>
    </source>
</evidence>
<keyword evidence="7" id="KW-1185">Reference proteome</keyword>
<accession>W9CFB2</accession>
<reference evidence="6 7" key="1">
    <citation type="journal article" date="2014" name="Genome Announc.">
        <title>Draft genome sequence of Sclerotinia borealis, a psychrophilic plant pathogenic fungus.</title>
        <authorList>
            <person name="Mardanov A.V."/>
            <person name="Beletsky A.V."/>
            <person name="Kadnikov V.V."/>
            <person name="Ignatov A.N."/>
            <person name="Ravin N.V."/>
        </authorList>
    </citation>
    <scope>NUCLEOTIDE SEQUENCE [LARGE SCALE GENOMIC DNA]</scope>
    <source>
        <strain evidence="7">F-4157</strain>
    </source>
</reference>
<dbReference type="Pfam" id="PF00135">
    <property type="entry name" value="COesterase"/>
    <property type="match status" value="1"/>
</dbReference>
<dbReference type="EC" id="3.1.1.-" evidence="3"/>
<evidence type="ECO:0000256" key="4">
    <source>
        <dbReference type="SAM" id="MobiDB-lite"/>
    </source>
</evidence>
<dbReference type="InterPro" id="IPR050654">
    <property type="entry name" value="AChE-related_enzymes"/>
</dbReference>
<dbReference type="PANTHER" id="PTHR43918">
    <property type="entry name" value="ACETYLCHOLINESTERASE"/>
    <property type="match status" value="1"/>
</dbReference>
<dbReference type="HOGENOM" id="CLU_006586_15_2_1"/>
<gene>
    <name evidence="6" type="ORF">SBOR_6161</name>
</gene>
<feature type="region of interest" description="Disordered" evidence="4">
    <location>
        <begin position="520"/>
        <end position="540"/>
    </location>
</feature>
<organism evidence="6 7">
    <name type="scientific">Sclerotinia borealis (strain F-4128)</name>
    <dbReference type="NCBI Taxonomy" id="1432307"/>
    <lineage>
        <taxon>Eukaryota</taxon>
        <taxon>Fungi</taxon>
        <taxon>Dikarya</taxon>
        <taxon>Ascomycota</taxon>
        <taxon>Pezizomycotina</taxon>
        <taxon>Leotiomycetes</taxon>
        <taxon>Helotiales</taxon>
        <taxon>Sclerotiniaceae</taxon>
        <taxon>Sclerotinia</taxon>
    </lineage>
</organism>
<evidence type="ECO:0000256" key="1">
    <source>
        <dbReference type="ARBA" id="ARBA00005964"/>
    </source>
</evidence>
<evidence type="ECO:0000313" key="6">
    <source>
        <dbReference type="EMBL" id="ESZ93454.1"/>
    </source>
</evidence>
<dbReference type="ESTHER" id="9helo-w9cfb2">
    <property type="family name" value="Fungal_carboxylesterase_lipase"/>
</dbReference>
<dbReference type="EMBL" id="AYSA01000316">
    <property type="protein sequence ID" value="ESZ93454.1"/>
    <property type="molecule type" value="Genomic_DNA"/>
</dbReference>
<dbReference type="OrthoDB" id="408631at2759"/>
<evidence type="ECO:0000259" key="5">
    <source>
        <dbReference type="Pfam" id="PF00135"/>
    </source>
</evidence>
<dbReference type="InterPro" id="IPR002018">
    <property type="entry name" value="CarbesteraseB"/>
</dbReference>
<dbReference type="SUPFAM" id="SSF53474">
    <property type="entry name" value="alpha/beta-Hydrolases"/>
    <property type="match status" value="1"/>
</dbReference>
<comment type="caution">
    <text evidence="6">The sequence shown here is derived from an EMBL/GenBank/DDBJ whole genome shotgun (WGS) entry which is preliminary data.</text>
</comment>
<dbReference type="PANTHER" id="PTHR43918:SF4">
    <property type="entry name" value="CARBOXYLIC ESTER HYDROLASE"/>
    <property type="match status" value="1"/>
</dbReference>
<proteinExistence type="inferred from homology"/>
<dbReference type="STRING" id="1432307.W9CFB2"/>
<comment type="similarity">
    <text evidence="1 3">Belongs to the type-B carboxylesterase/lipase family.</text>
</comment>
<dbReference type="PROSITE" id="PS00122">
    <property type="entry name" value="CARBOXYLESTERASE_B_1"/>
    <property type="match status" value="1"/>
</dbReference>
<feature type="domain" description="Carboxylesterase type B" evidence="5">
    <location>
        <begin position="32"/>
        <end position="368"/>
    </location>
</feature>
<sequence>MKVSVYLISAIAASAKASSLLQSRESNWTVGQTVQTSSGPVNGHAALNESQVSEYLGIPFAKPPIGDLRFAAPVAYNGTAIVNGTSFGYTCPAQITTYNITLVEQSIVSLVPGTQVLQRLGNPLTAQSEDCLTLNVWTKPQTGDSKKAVLVWVYGGGFSSGSSSIPAYNGQHITEQEDVIVVSINYRVDIFGFPGDPNSTANVGLLDQRLAVEWIRDNIENFGGDTSRIIIFGQSAGSASVDFYNYAWVADPIVAGFIPESGTALSWGLPNKADNAALAWYNVTEALGCGGASTSNVTDCMRTKTTADIINGLSSTSGSGTTLGSFGPTVDETVVFSNYTERSLAGNFTKKPVLIGNNDNEAGLFIATSSLQGLSYPDAYWQTFNLISFTCPSGYRANYSIQADVPTWRYRYFGSFPDTMIIPNAGAWHSAEIPLLFDTNIADPPETIEQIAIGKYMRGAWAAFAKDPENGLTNYGWPKYEAGMDTLIRLAYNNQTGTNLANPSLYDANCPVISAASTVTNGSTSTSTGTSTSSTSSAPAAISSSGAGSVQVGFMGFVGVVGTGMAFLL</sequence>
<name>W9CFB2_SCLBF</name>
<dbReference type="InterPro" id="IPR019826">
    <property type="entry name" value="Carboxylesterase_B_AS"/>
</dbReference>
<evidence type="ECO:0000256" key="2">
    <source>
        <dbReference type="ARBA" id="ARBA00022801"/>
    </source>
</evidence>